<gene>
    <name evidence="6" type="ORF">NEMVEDRAFT_v1g242113</name>
</gene>
<feature type="coiled-coil region" evidence="4">
    <location>
        <begin position="841"/>
        <end position="893"/>
    </location>
</feature>
<dbReference type="SUPFAM" id="SSF52540">
    <property type="entry name" value="P-loop containing nucleoside triphosphate hydrolases"/>
    <property type="match status" value="1"/>
</dbReference>
<dbReference type="PANTHER" id="PTHR22106">
    <property type="entry name" value="COILED-COIL DOMAIN-CONTAINING PROTEIN 78"/>
    <property type="match status" value="1"/>
</dbReference>
<dbReference type="GO" id="GO:0005737">
    <property type="term" value="C:cytoplasm"/>
    <property type="evidence" value="ECO:0000318"/>
    <property type="project" value="GO_Central"/>
</dbReference>
<dbReference type="OMA" id="PVVNNDM"/>
<dbReference type="Proteomes" id="UP000001593">
    <property type="component" value="Unassembled WGS sequence"/>
</dbReference>
<evidence type="ECO:0000256" key="2">
    <source>
        <dbReference type="ARBA" id="ARBA00022840"/>
    </source>
</evidence>
<sequence>MNVEVVARIRPPRRGEIPNISVSGTRVQSSRGTGHIFNSVYSQKSLTYDVYKDCCEPLVELLCAGYNTSLLLFGETGSGKSFSLAGDKTAKAGLIPLLINGVFMKVRDQAREQNRTHLTATSSSQVVVQCCEFYNEQVTDLLLSPTEAQRVEIAESATSGVYLKNATKRRVADAAECTAVFREAWAARAHSYTDYGQSDSRTTFLFTLDLSMSLRDNSAPFTSRLSVIELPGAEKLAEDPTQLRMREGVSLNKSVLAFGQLVATLTSTRDAARNINYNESILTSLLHDTLGGNCKTKVLVTLKSMDSSVLNTVLMIAGQLAQVVNYPIINDSLAMGLITYYRRIIHQLKEELKSGGFKSGGSSSNFQELKDQLARLANENVELQEGREQLHRRVLDLEAKYTEATNSWKQLSSKLEISDEEKLQVYKNLVDLQLENNRIIEEAESDKYELTNRILSLENQVHELDAELGKERRSGGQAAQALELFQQDHQDLREEYMTLKTNHIKVSNDYQREVTRNEELAVELVSLSNIKDRLQRDREDVEFEKMQEYYSQLRKLASKFSRGSIQEKLMMSSKDKEGRLNLLRNEHQQELDRLDGRISKLKVDLQESKSAHRETQQKVAAQAAEVITAKAEQKRLQEENNRLDQQLKEISAEYSNRLQQYVHDISVYCGQSSGQQFSLESLNAYIDAMVRKIRDAQEQRVVQLEGRVRELKGSITDLLNKHQQVLSAYSVLRFTALESEQDRARLLSSDEYDAFLPSGEELQTAQAREIGILTRKLHEYENTITELRRKPVKDENSLKLAQELTQHKQEYHHDKGLTIASVEMGWGSLRKQLREFTLNTQQDLETERAALLTRCTMAEEEVCYLKDYITTQLKRYQQEIVRLRKLLNECGIEADVDTHLGHLDNGHPPWTPLIVDTHLGHLDSGHP</sequence>
<keyword evidence="2 3" id="KW-0067">ATP-binding</keyword>
<organism evidence="6 7">
    <name type="scientific">Nematostella vectensis</name>
    <name type="common">Starlet sea anemone</name>
    <dbReference type="NCBI Taxonomy" id="45351"/>
    <lineage>
        <taxon>Eukaryota</taxon>
        <taxon>Metazoa</taxon>
        <taxon>Cnidaria</taxon>
        <taxon>Anthozoa</taxon>
        <taxon>Hexacorallia</taxon>
        <taxon>Actiniaria</taxon>
        <taxon>Edwardsiidae</taxon>
        <taxon>Nematostella</taxon>
    </lineage>
</organism>
<dbReference type="GO" id="GO:0007018">
    <property type="term" value="P:microtubule-based movement"/>
    <property type="evidence" value="ECO:0007669"/>
    <property type="project" value="InterPro"/>
</dbReference>
<dbReference type="Pfam" id="PF00225">
    <property type="entry name" value="Kinesin"/>
    <property type="match status" value="1"/>
</dbReference>
<comment type="similarity">
    <text evidence="3">Belongs to the TRAFAC class myosin-kinesin ATPase superfamily. Kinesin family.</text>
</comment>
<dbReference type="InParanoid" id="A7S146"/>
<dbReference type="EMBL" id="DS469563">
    <property type="protein sequence ID" value="EDO42532.1"/>
    <property type="molecule type" value="Genomic_DNA"/>
</dbReference>
<protein>
    <recommendedName>
        <fullName evidence="5">Kinesin motor domain-containing protein</fullName>
    </recommendedName>
</protein>
<feature type="binding site" evidence="3">
    <location>
        <begin position="74"/>
        <end position="81"/>
    </location>
    <ligand>
        <name>ATP</name>
        <dbReference type="ChEBI" id="CHEBI:30616"/>
    </ligand>
</feature>
<dbReference type="STRING" id="45351.A7S146"/>
<evidence type="ECO:0000256" key="3">
    <source>
        <dbReference type="PROSITE-ProRule" id="PRU00283"/>
    </source>
</evidence>
<feature type="domain" description="Kinesin motor" evidence="5">
    <location>
        <begin position="2"/>
        <end position="333"/>
    </location>
</feature>
<dbReference type="Gene3D" id="3.40.850.10">
    <property type="entry name" value="Kinesin motor domain"/>
    <property type="match status" value="1"/>
</dbReference>
<dbReference type="PRINTS" id="PR00380">
    <property type="entry name" value="KINESINHEAVY"/>
</dbReference>
<dbReference type="eggNOG" id="KOG0244">
    <property type="taxonomic scope" value="Eukaryota"/>
</dbReference>
<dbReference type="GO" id="GO:0005524">
    <property type="term" value="F:ATP binding"/>
    <property type="evidence" value="ECO:0007669"/>
    <property type="project" value="UniProtKB-UniRule"/>
</dbReference>
<dbReference type="PhylomeDB" id="A7S146"/>
<keyword evidence="3" id="KW-0505">Motor protein</keyword>
<dbReference type="SMART" id="SM00129">
    <property type="entry name" value="KISc"/>
    <property type="match status" value="1"/>
</dbReference>
<feature type="coiled-coil region" evidence="4">
    <location>
        <begin position="679"/>
        <end position="721"/>
    </location>
</feature>
<keyword evidence="7" id="KW-1185">Reference proteome</keyword>
<feature type="coiled-coil region" evidence="4">
    <location>
        <begin position="366"/>
        <end position="407"/>
    </location>
</feature>
<dbReference type="InterPro" id="IPR036961">
    <property type="entry name" value="Kinesin_motor_dom_sf"/>
</dbReference>
<proteinExistence type="inferred from homology"/>
<dbReference type="PANTHER" id="PTHR22106:SF5">
    <property type="entry name" value="COILED-COIL DOMAIN-CONTAINING PROTEIN 78"/>
    <property type="match status" value="1"/>
</dbReference>
<dbReference type="GO" id="GO:0003777">
    <property type="term" value="F:microtubule motor activity"/>
    <property type="evidence" value="ECO:0007669"/>
    <property type="project" value="InterPro"/>
</dbReference>
<dbReference type="PROSITE" id="PS50067">
    <property type="entry name" value="KINESIN_MOTOR_2"/>
    <property type="match status" value="1"/>
</dbReference>
<dbReference type="GO" id="GO:0008017">
    <property type="term" value="F:microtubule binding"/>
    <property type="evidence" value="ECO:0007669"/>
    <property type="project" value="InterPro"/>
</dbReference>
<evidence type="ECO:0000259" key="5">
    <source>
        <dbReference type="PROSITE" id="PS50067"/>
    </source>
</evidence>
<feature type="coiled-coil region" evidence="4">
    <location>
        <begin position="584"/>
        <end position="653"/>
    </location>
</feature>
<dbReference type="InterPro" id="IPR001752">
    <property type="entry name" value="Kinesin_motor_dom"/>
</dbReference>
<evidence type="ECO:0000256" key="4">
    <source>
        <dbReference type="SAM" id="Coils"/>
    </source>
</evidence>
<evidence type="ECO:0000313" key="6">
    <source>
        <dbReference type="EMBL" id="EDO42532.1"/>
    </source>
</evidence>
<accession>A7S146</accession>
<evidence type="ECO:0000256" key="1">
    <source>
        <dbReference type="ARBA" id="ARBA00022741"/>
    </source>
</evidence>
<reference evidence="6 7" key="1">
    <citation type="journal article" date="2007" name="Science">
        <title>Sea anemone genome reveals ancestral eumetazoan gene repertoire and genomic organization.</title>
        <authorList>
            <person name="Putnam N.H."/>
            <person name="Srivastava M."/>
            <person name="Hellsten U."/>
            <person name="Dirks B."/>
            <person name="Chapman J."/>
            <person name="Salamov A."/>
            <person name="Terry A."/>
            <person name="Shapiro H."/>
            <person name="Lindquist E."/>
            <person name="Kapitonov V.V."/>
            <person name="Jurka J."/>
            <person name="Genikhovich G."/>
            <person name="Grigoriev I.V."/>
            <person name="Lucas S.M."/>
            <person name="Steele R.E."/>
            <person name="Finnerty J.R."/>
            <person name="Technau U."/>
            <person name="Martindale M.Q."/>
            <person name="Rokhsar D.S."/>
        </authorList>
    </citation>
    <scope>NUCLEOTIDE SEQUENCE [LARGE SCALE GENOMIC DNA]</scope>
    <source>
        <strain evidence="7">CH2 X CH6</strain>
    </source>
</reference>
<keyword evidence="1 3" id="KW-0547">Nucleotide-binding</keyword>
<dbReference type="Pfam" id="PF14739">
    <property type="entry name" value="DUF4472"/>
    <property type="match status" value="1"/>
</dbReference>
<keyword evidence="4" id="KW-0175">Coiled coil</keyword>
<feature type="coiled-coil region" evidence="4">
    <location>
        <begin position="440"/>
        <end position="537"/>
    </location>
</feature>
<dbReference type="HOGENOM" id="CLU_006288_0_0_1"/>
<dbReference type="InterPro" id="IPR029329">
    <property type="entry name" value="DUF4472"/>
</dbReference>
<dbReference type="SUPFAM" id="SSF90257">
    <property type="entry name" value="Myosin rod fragments"/>
    <property type="match status" value="1"/>
</dbReference>
<dbReference type="InterPro" id="IPR027417">
    <property type="entry name" value="P-loop_NTPase"/>
</dbReference>
<evidence type="ECO:0000313" key="7">
    <source>
        <dbReference type="Proteomes" id="UP000001593"/>
    </source>
</evidence>
<dbReference type="AlphaFoldDB" id="A7S146"/>
<name>A7S146_NEMVE</name>
<dbReference type="InterPro" id="IPR039873">
    <property type="entry name" value="CCDC78"/>
</dbReference>